<feature type="short sequence motif" description="GXSXG" evidence="6">
    <location>
        <begin position="454"/>
        <end position="458"/>
    </location>
</feature>
<dbReference type="InterPro" id="IPR036188">
    <property type="entry name" value="FAD/NAD-bd_sf"/>
</dbReference>
<dbReference type="PANTHER" id="PTHR43557">
    <property type="entry name" value="APOPTOSIS-INDUCING FACTOR 1"/>
    <property type="match status" value="1"/>
</dbReference>
<proteinExistence type="predicted"/>
<dbReference type="Pfam" id="PF01734">
    <property type="entry name" value="Patatin"/>
    <property type="match status" value="1"/>
</dbReference>
<dbReference type="GO" id="GO:0016042">
    <property type="term" value="P:lipid catabolic process"/>
    <property type="evidence" value="ECO:0007669"/>
    <property type="project" value="UniProtKB-UniRule"/>
</dbReference>
<dbReference type="PANTHER" id="PTHR43557:SF2">
    <property type="entry name" value="RIESKE DOMAIN-CONTAINING PROTEIN-RELATED"/>
    <property type="match status" value="1"/>
</dbReference>
<evidence type="ECO:0000256" key="1">
    <source>
        <dbReference type="ARBA" id="ARBA00001974"/>
    </source>
</evidence>
<comment type="cofactor">
    <cofactor evidence="1">
        <name>FAD</name>
        <dbReference type="ChEBI" id="CHEBI:57692"/>
    </cofactor>
</comment>
<dbReference type="Pfam" id="PF14759">
    <property type="entry name" value="Reductase_C"/>
    <property type="match status" value="1"/>
</dbReference>
<evidence type="ECO:0000256" key="2">
    <source>
        <dbReference type="ARBA" id="ARBA00022630"/>
    </source>
</evidence>
<accession>A0A369ATC5</accession>
<dbReference type="GO" id="GO:0016651">
    <property type="term" value="F:oxidoreductase activity, acting on NAD(P)H"/>
    <property type="evidence" value="ECO:0007669"/>
    <property type="project" value="TreeGrafter"/>
</dbReference>
<gene>
    <name evidence="8" type="ORF">DFR45_1018</name>
</gene>
<dbReference type="InterPro" id="IPR028202">
    <property type="entry name" value="Reductase_C"/>
</dbReference>
<dbReference type="InterPro" id="IPR016156">
    <property type="entry name" value="FAD/NAD-linked_Rdtase_dimer_sf"/>
</dbReference>
<dbReference type="CDD" id="cd07209">
    <property type="entry name" value="Pat_hypo_Ecoli_Z1214_like"/>
    <property type="match status" value="1"/>
</dbReference>
<dbReference type="GO" id="GO:0005737">
    <property type="term" value="C:cytoplasm"/>
    <property type="evidence" value="ECO:0007669"/>
    <property type="project" value="TreeGrafter"/>
</dbReference>
<dbReference type="Proteomes" id="UP000252174">
    <property type="component" value="Unassembled WGS sequence"/>
</dbReference>
<dbReference type="InterPro" id="IPR002641">
    <property type="entry name" value="PNPLA_dom"/>
</dbReference>
<keyword evidence="4" id="KW-0560">Oxidoreductase</keyword>
<evidence type="ECO:0000256" key="6">
    <source>
        <dbReference type="PROSITE-ProRule" id="PRU01161"/>
    </source>
</evidence>
<dbReference type="InterPro" id="IPR050446">
    <property type="entry name" value="FAD-oxidoreductase/Apoptosis"/>
</dbReference>
<feature type="active site" description="Proton acceptor" evidence="6">
    <location>
        <position position="613"/>
    </location>
</feature>
<keyword evidence="3" id="KW-0274">FAD</keyword>
<keyword evidence="6" id="KW-0378">Hydrolase</keyword>
<dbReference type="Pfam" id="PF12536">
    <property type="entry name" value="DUF3734"/>
    <property type="match status" value="1"/>
</dbReference>
<dbReference type="SUPFAM" id="SSF52151">
    <property type="entry name" value="FabD/lysophospholipase-like"/>
    <property type="match status" value="1"/>
</dbReference>
<evidence type="ECO:0000256" key="5">
    <source>
        <dbReference type="ARBA" id="ARBA00023098"/>
    </source>
</evidence>
<dbReference type="Gene3D" id="3.50.50.60">
    <property type="entry name" value="FAD/NAD(P)-binding domain"/>
    <property type="match status" value="2"/>
</dbReference>
<protein>
    <submittedName>
        <fullName evidence="8">NTE family protein</fullName>
    </submittedName>
</protein>
<evidence type="ECO:0000259" key="7">
    <source>
        <dbReference type="PROSITE" id="PS51635"/>
    </source>
</evidence>
<dbReference type="InterPro" id="IPR021095">
    <property type="entry name" value="DUF3734"/>
</dbReference>
<dbReference type="AlphaFoldDB" id="A0A369ATC5"/>
<dbReference type="SUPFAM" id="SSF55424">
    <property type="entry name" value="FAD/NAD-linked reductases, dimerisation (C-terminal) domain"/>
    <property type="match status" value="1"/>
</dbReference>
<feature type="short sequence motif" description="DGA/G" evidence="6">
    <location>
        <begin position="613"/>
        <end position="615"/>
    </location>
</feature>
<keyword evidence="6" id="KW-0442">Lipid degradation</keyword>
<evidence type="ECO:0000256" key="3">
    <source>
        <dbReference type="ARBA" id="ARBA00022827"/>
    </source>
</evidence>
<dbReference type="GO" id="GO:0016787">
    <property type="term" value="F:hydrolase activity"/>
    <property type="evidence" value="ECO:0007669"/>
    <property type="project" value="UniProtKB-UniRule"/>
</dbReference>
<comment type="caution">
    <text evidence="8">The sequence shown here is derived from an EMBL/GenBank/DDBJ whole genome shotgun (WGS) entry which is preliminary data.</text>
</comment>
<dbReference type="Gene3D" id="3.30.390.30">
    <property type="match status" value="1"/>
</dbReference>
<reference evidence="8 9" key="1">
    <citation type="submission" date="2018-07" db="EMBL/GenBank/DDBJ databases">
        <title>Genomic Encyclopedia of Type Strains, Phase IV (KMG-IV): sequencing the most valuable type-strain genomes for metagenomic binning, comparative biology and taxonomic classification.</title>
        <authorList>
            <person name="Goeker M."/>
        </authorList>
    </citation>
    <scope>NUCLEOTIDE SEQUENCE [LARGE SCALE GENOMIC DNA]</scope>
    <source>
        <strain evidence="8 9">DSM 100911</strain>
    </source>
</reference>
<dbReference type="SUPFAM" id="SSF51905">
    <property type="entry name" value="FAD/NAD(P)-binding domain"/>
    <property type="match status" value="2"/>
</dbReference>
<dbReference type="InterPro" id="IPR023753">
    <property type="entry name" value="FAD/NAD-binding_dom"/>
</dbReference>
<dbReference type="EMBL" id="QPJU01000001">
    <property type="protein sequence ID" value="RCX11487.1"/>
    <property type="molecule type" value="Genomic_DNA"/>
</dbReference>
<evidence type="ECO:0000313" key="9">
    <source>
        <dbReference type="Proteomes" id="UP000252174"/>
    </source>
</evidence>
<dbReference type="InterPro" id="IPR016035">
    <property type="entry name" value="Acyl_Trfase/lysoPLipase"/>
</dbReference>
<feature type="active site" description="Nucleophile" evidence="6">
    <location>
        <position position="456"/>
    </location>
</feature>
<dbReference type="Gene3D" id="3.40.1090.10">
    <property type="entry name" value="Cytosolic phospholipase A2 catalytic domain"/>
    <property type="match status" value="2"/>
</dbReference>
<keyword evidence="2" id="KW-0285">Flavoprotein</keyword>
<keyword evidence="5 6" id="KW-0443">Lipid metabolism</keyword>
<keyword evidence="9" id="KW-1185">Reference proteome</keyword>
<evidence type="ECO:0000313" key="8">
    <source>
        <dbReference type="EMBL" id="RCX11487.1"/>
    </source>
</evidence>
<organism evidence="8 9">
    <name type="scientific">Extensimonas vulgaris</name>
    <dbReference type="NCBI Taxonomy" id="1031594"/>
    <lineage>
        <taxon>Bacteria</taxon>
        <taxon>Pseudomonadati</taxon>
        <taxon>Pseudomonadota</taxon>
        <taxon>Betaproteobacteria</taxon>
        <taxon>Burkholderiales</taxon>
        <taxon>Comamonadaceae</taxon>
        <taxon>Extensimonas</taxon>
    </lineage>
</organism>
<sequence length="769" mass="83661">MRAIDHLLLGGGAASAAAAETLRLEGASGSILIVSAEPVAPFYRPALSKEMLLGTSEVQQRLLHPPSFYAEQAVELQLGTRALAVDTVQQTVRLDTGETVRWGQLLIATGSRPVPLQVPGAHLAGVHTVRTVADVQALRQSAGLQEGQSRVSAPRRAVVLGGSFMGMEIAMSLLALGLQVTVVEQEAVILPHLEAPLTSDFFRRHAQSRGAEFFLSDTLVAVHGQERVQEVETASGRRLPCDLLVVCMGVMPATEYLAGSGIALEGGLVLVDELLRSNVAQVYAAGDVTCFQDPVFAQRRHIEHWDNAIEQGRLAARNMLGRRVRHDVVSCFFCDIGDLSFSLMGMPEGADERIVRGSLESGSCAVFYLQRNVLRALFSMGRPADETRHAENLIRYRVQLRAVKERLADPGFALDQIPAQTVLALQGGGAMGAFECGVVKALEEERIYPDIVAGISIGALNGAIVAAHPRHAAQALEAFWAELAVHTPFPPGSAADNVATSLQVLTWGVPKFFRPRWLPTWADLLAGPAALPLHWTSYYDTTPMKELLARYVDFKALKSSPVRLLVGAVNVANGKLEVFDSYVDDMTPEHILASGSLPPGFPWTEIDGQAYWDGGLLSNSPLELVVERCGAEGKRAFVVDLFAGERPLPQNMVEVMARRDEIAYSERVRNDLRWRETAGAYRRLVEGILEQVDPAVQAKIKQRPLFIELMGVGAPLQVTRFVRVGQPGEPASRDYDFSAEAIRRNQEEGYALVKQTLAQARGKSGKKNS</sequence>
<dbReference type="PRINTS" id="PR00368">
    <property type="entry name" value="FADPNR"/>
</dbReference>
<evidence type="ECO:0000256" key="4">
    <source>
        <dbReference type="ARBA" id="ARBA00023002"/>
    </source>
</evidence>
<feature type="short sequence motif" description="GXGXXG" evidence="6">
    <location>
        <begin position="427"/>
        <end position="432"/>
    </location>
</feature>
<dbReference type="PRINTS" id="PR00411">
    <property type="entry name" value="PNDRDTASEI"/>
</dbReference>
<name>A0A369ATC5_9BURK</name>
<dbReference type="PROSITE" id="PS51635">
    <property type="entry name" value="PNPLA"/>
    <property type="match status" value="1"/>
</dbReference>
<feature type="domain" description="PNPLA" evidence="7">
    <location>
        <begin position="423"/>
        <end position="626"/>
    </location>
</feature>
<dbReference type="Pfam" id="PF07992">
    <property type="entry name" value="Pyr_redox_2"/>
    <property type="match status" value="1"/>
</dbReference>